<sequence>MARRSAPPGSGPAYMTPAFGGGAGAPPHARGRVTDAKQQQEKEDGSAFSRFFREEIVAPQYIAGNINILTSIAIFAAGVFAILRELTIDLFIPQEPGPRHDASPPIKLAAMYTELSGLVVNSCPLTQTILST</sequence>
<organism evidence="3 4">
    <name type="scientific">Sanghuangporus baumii</name>
    <name type="common">Phellinus baumii</name>
    <dbReference type="NCBI Taxonomy" id="108892"/>
    <lineage>
        <taxon>Eukaryota</taxon>
        <taxon>Fungi</taxon>
        <taxon>Dikarya</taxon>
        <taxon>Basidiomycota</taxon>
        <taxon>Agaricomycotina</taxon>
        <taxon>Agaricomycetes</taxon>
        <taxon>Hymenochaetales</taxon>
        <taxon>Hymenochaetaceae</taxon>
        <taxon>Sanghuangporus</taxon>
    </lineage>
</organism>
<keyword evidence="2" id="KW-1133">Transmembrane helix</keyword>
<protein>
    <submittedName>
        <fullName evidence="3">Uncharacterized protein</fullName>
    </submittedName>
</protein>
<evidence type="ECO:0000256" key="2">
    <source>
        <dbReference type="SAM" id="Phobius"/>
    </source>
</evidence>
<evidence type="ECO:0000256" key="1">
    <source>
        <dbReference type="SAM" id="MobiDB-lite"/>
    </source>
</evidence>
<evidence type="ECO:0000313" key="3">
    <source>
        <dbReference type="EMBL" id="OCB89509.1"/>
    </source>
</evidence>
<keyword evidence="2" id="KW-0812">Transmembrane</keyword>
<feature type="compositionally biased region" description="Basic and acidic residues" evidence="1">
    <location>
        <begin position="32"/>
        <end position="45"/>
    </location>
</feature>
<dbReference type="AlphaFoldDB" id="A0A9Q5ND79"/>
<dbReference type="Proteomes" id="UP000757232">
    <property type="component" value="Unassembled WGS sequence"/>
</dbReference>
<keyword evidence="4" id="KW-1185">Reference proteome</keyword>
<evidence type="ECO:0000313" key="4">
    <source>
        <dbReference type="Proteomes" id="UP000757232"/>
    </source>
</evidence>
<comment type="caution">
    <text evidence="3">The sequence shown here is derived from an EMBL/GenBank/DDBJ whole genome shotgun (WGS) entry which is preliminary data.</text>
</comment>
<gene>
    <name evidence="3" type="ORF">A7U60_g3304</name>
</gene>
<dbReference type="OrthoDB" id="5514856at2759"/>
<name>A0A9Q5ND79_SANBA</name>
<accession>A0A9Q5ND79</accession>
<keyword evidence="2" id="KW-0472">Membrane</keyword>
<proteinExistence type="predicted"/>
<reference evidence="3" key="1">
    <citation type="submission" date="2016-06" db="EMBL/GenBank/DDBJ databases">
        <title>Draft Genome sequence of the fungus Inonotus baumii.</title>
        <authorList>
            <person name="Zhu H."/>
            <person name="Lin W."/>
        </authorList>
    </citation>
    <scope>NUCLEOTIDE SEQUENCE</scope>
    <source>
        <strain evidence="3">821</strain>
    </source>
</reference>
<dbReference type="EMBL" id="LNZH02000154">
    <property type="protein sequence ID" value="OCB89509.1"/>
    <property type="molecule type" value="Genomic_DNA"/>
</dbReference>
<feature type="region of interest" description="Disordered" evidence="1">
    <location>
        <begin position="1"/>
        <end position="45"/>
    </location>
</feature>
<feature type="transmembrane region" description="Helical" evidence="2">
    <location>
        <begin position="61"/>
        <end position="83"/>
    </location>
</feature>